<organism evidence="3 4">
    <name type="scientific">Cercophora newfieldiana</name>
    <dbReference type="NCBI Taxonomy" id="92897"/>
    <lineage>
        <taxon>Eukaryota</taxon>
        <taxon>Fungi</taxon>
        <taxon>Dikarya</taxon>
        <taxon>Ascomycota</taxon>
        <taxon>Pezizomycotina</taxon>
        <taxon>Sordariomycetes</taxon>
        <taxon>Sordariomycetidae</taxon>
        <taxon>Sordariales</taxon>
        <taxon>Lasiosphaeriaceae</taxon>
        <taxon>Cercophora</taxon>
    </lineage>
</organism>
<dbReference type="EMBL" id="JAULSV010000004">
    <property type="protein sequence ID" value="KAK0647156.1"/>
    <property type="molecule type" value="Genomic_DNA"/>
</dbReference>
<evidence type="ECO:0000256" key="2">
    <source>
        <dbReference type="SAM" id="MobiDB-lite"/>
    </source>
</evidence>
<feature type="compositionally biased region" description="Polar residues" evidence="2">
    <location>
        <begin position="198"/>
        <end position="216"/>
    </location>
</feature>
<sequence length="451" mass="50446">MDPTSLLASIAGVTTAGIHLSKAIYDVIEKVGDAPSEAPDIVRGVSDLSRVLGELRRAFRAGGDMCRPTFLRRVKSTIRQVYHVHNDISDLMDGLDGPAQLKRSFRWLRVRELLWRIESHKTGISMMIQIILINLLAKRSNLRDTSKDHDGGTDDAEEEIARQQAESLVQSAYHSIQEAEAILRELEQEQPRIRVRTPTHSQGASFQNNWGNSSSKPPEHPLSQIQTGKQRLCETSQWLYSTIFPDAEEDPMDDAQSVLSANTYDDTIILSAKQMQEIRLILNKADGASGVVKTLLVDWTTPAPEKRPPAMEGDLRADLPFESNHTSNEKEKGIGRKPLALPAAPFAPVPPAAFAVAGLLPSAVAMASYVGNFKAQNHWNGLFVDRFLGRRRLTTELLMNEDAVVNQGNVRRLCGWVGEDCQVRRQWGSACDQHQERLLEFNKYLERYYNG</sequence>
<dbReference type="Proteomes" id="UP001174936">
    <property type="component" value="Unassembled WGS sequence"/>
</dbReference>
<reference evidence="3" key="1">
    <citation type="submission" date="2023-06" db="EMBL/GenBank/DDBJ databases">
        <title>Genome-scale phylogeny and comparative genomics of the fungal order Sordariales.</title>
        <authorList>
            <consortium name="Lawrence Berkeley National Laboratory"/>
            <person name="Hensen N."/>
            <person name="Bonometti L."/>
            <person name="Westerberg I."/>
            <person name="Brannstrom I.O."/>
            <person name="Guillou S."/>
            <person name="Cros-Aarteil S."/>
            <person name="Calhoun S."/>
            <person name="Haridas S."/>
            <person name="Kuo A."/>
            <person name="Mondo S."/>
            <person name="Pangilinan J."/>
            <person name="Riley R."/>
            <person name="Labutti K."/>
            <person name="Andreopoulos B."/>
            <person name="Lipzen A."/>
            <person name="Chen C."/>
            <person name="Yanf M."/>
            <person name="Daum C."/>
            <person name="Ng V."/>
            <person name="Clum A."/>
            <person name="Steindorff A."/>
            <person name="Ohm R."/>
            <person name="Martin F."/>
            <person name="Silar P."/>
            <person name="Natvig D."/>
            <person name="Lalanne C."/>
            <person name="Gautier V."/>
            <person name="Ament-Velasquez S.L."/>
            <person name="Kruys A."/>
            <person name="Hutchinson M.I."/>
            <person name="Powell A.J."/>
            <person name="Barry K."/>
            <person name="Miller A.N."/>
            <person name="Grigoriev I.V."/>
            <person name="Debuchy R."/>
            <person name="Gladieux P."/>
            <person name="Thoren M.H."/>
            <person name="Johannesson H."/>
        </authorList>
    </citation>
    <scope>NUCLEOTIDE SEQUENCE</scope>
    <source>
        <strain evidence="3">SMH2532-1</strain>
    </source>
</reference>
<evidence type="ECO:0000313" key="3">
    <source>
        <dbReference type="EMBL" id="KAK0647156.1"/>
    </source>
</evidence>
<evidence type="ECO:0000256" key="1">
    <source>
        <dbReference type="SAM" id="Coils"/>
    </source>
</evidence>
<evidence type="ECO:0008006" key="5">
    <source>
        <dbReference type="Google" id="ProtNLM"/>
    </source>
</evidence>
<accession>A0AA39Y8V2</accession>
<feature type="coiled-coil region" evidence="1">
    <location>
        <begin position="169"/>
        <end position="196"/>
    </location>
</feature>
<dbReference type="AlphaFoldDB" id="A0AA39Y8V2"/>
<keyword evidence="4" id="KW-1185">Reference proteome</keyword>
<comment type="caution">
    <text evidence="3">The sequence shown here is derived from an EMBL/GenBank/DDBJ whole genome shotgun (WGS) entry which is preliminary data.</text>
</comment>
<keyword evidence="1" id="KW-0175">Coiled coil</keyword>
<evidence type="ECO:0000313" key="4">
    <source>
        <dbReference type="Proteomes" id="UP001174936"/>
    </source>
</evidence>
<feature type="region of interest" description="Disordered" evidence="2">
    <location>
        <begin position="196"/>
        <end position="228"/>
    </location>
</feature>
<proteinExistence type="predicted"/>
<gene>
    <name evidence="3" type="ORF">B0T16DRAFT_414755</name>
</gene>
<name>A0AA39Y8V2_9PEZI</name>
<protein>
    <recommendedName>
        <fullName evidence="5">Fungal N-terminal domain-containing protein</fullName>
    </recommendedName>
</protein>